<gene>
    <name evidence="2" type="ORF">CXY01_29580</name>
</gene>
<name>A0A510V6E3_9CELL</name>
<sequence length="76" mass="8203">MSMDTPQFGLLFGATVAQHEAESARPWAPEVEEAAPRQRTRRTHAPRARRTLAGALHHLADAVAPANGCEVGHPAR</sequence>
<proteinExistence type="predicted"/>
<comment type="caution">
    <text evidence="2">The sequence shown here is derived from an EMBL/GenBank/DDBJ whole genome shotgun (WGS) entry which is preliminary data.</text>
</comment>
<evidence type="ECO:0000313" key="2">
    <source>
        <dbReference type="EMBL" id="GEK22438.1"/>
    </source>
</evidence>
<keyword evidence="3" id="KW-1185">Reference proteome</keyword>
<organism evidence="2 3">
    <name type="scientific">Cellulomonas xylanilytica</name>
    <dbReference type="NCBI Taxonomy" id="233583"/>
    <lineage>
        <taxon>Bacteria</taxon>
        <taxon>Bacillati</taxon>
        <taxon>Actinomycetota</taxon>
        <taxon>Actinomycetes</taxon>
        <taxon>Micrococcales</taxon>
        <taxon>Cellulomonadaceae</taxon>
        <taxon>Cellulomonas</taxon>
    </lineage>
</organism>
<evidence type="ECO:0000313" key="3">
    <source>
        <dbReference type="Proteomes" id="UP000321118"/>
    </source>
</evidence>
<reference evidence="2 3" key="1">
    <citation type="submission" date="2019-07" db="EMBL/GenBank/DDBJ databases">
        <title>Whole genome shotgun sequence of Cellulomonas xylanilytica NBRC 101102.</title>
        <authorList>
            <person name="Hosoyama A."/>
            <person name="Uohara A."/>
            <person name="Ohji S."/>
            <person name="Ichikawa N."/>
        </authorList>
    </citation>
    <scope>NUCLEOTIDE SEQUENCE [LARGE SCALE GENOMIC DNA]</scope>
    <source>
        <strain evidence="2 3">NBRC 101102</strain>
    </source>
</reference>
<dbReference type="EMBL" id="BJUB01000009">
    <property type="protein sequence ID" value="GEK22438.1"/>
    <property type="molecule type" value="Genomic_DNA"/>
</dbReference>
<dbReference type="Proteomes" id="UP000321118">
    <property type="component" value="Unassembled WGS sequence"/>
</dbReference>
<accession>A0A510V6E3</accession>
<evidence type="ECO:0000256" key="1">
    <source>
        <dbReference type="SAM" id="MobiDB-lite"/>
    </source>
</evidence>
<protein>
    <submittedName>
        <fullName evidence="2">Uncharacterized protein</fullName>
    </submittedName>
</protein>
<feature type="region of interest" description="Disordered" evidence="1">
    <location>
        <begin position="19"/>
        <end position="46"/>
    </location>
</feature>
<dbReference type="AlphaFoldDB" id="A0A510V6E3"/>